<evidence type="ECO:0008006" key="5">
    <source>
        <dbReference type="Google" id="ProtNLM"/>
    </source>
</evidence>
<dbReference type="Proteomes" id="UP001642540">
    <property type="component" value="Unassembled WGS sequence"/>
</dbReference>
<feature type="compositionally biased region" description="Acidic residues" evidence="2">
    <location>
        <begin position="90"/>
        <end position="102"/>
    </location>
</feature>
<reference evidence="3 4" key="1">
    <citation type="submission" date="2024-08" db="EMBL/GenBank/DDBJ databases">
        <authorList>
            <person name="Cucini C."/>
            <person name="Frati F."/>
        </authorList>
    </citation>
    <scope>NUCLEOTIDE SEQUENCE [LARGE SCALE GENOMIC DNA]</scope>
</reference>
<organism evidence="3 4">
    <name type="scientific">Orchesella dallaii</name>
    <dbReference type="NCBI Taxonomy" id="48710"/>
    <lineage>
        <taxon>Eukaryota</taxon>
        <taxon>Metazoa</taxon>
        <taxon>Ecdysozoa</taxon>
        <taxon>Arthropoda</taxon>
        <taxon>Hexapoda</taxon>
        <taxon>Collembola</taxon>
        <taxon>Entomobryomorpha</taxon>
        <taxon>Entomobryoidea</taxon>
        <taxon>Orchesellidae</taxon>
        <taxon>Orchesellinae</taxon>
        <taxon>Orchesella</taxon>
    </lineage>
</organism>
<protein>
    <recommendedName>
        <fullName evidence="5">Retrotransposon gag domain-containing protein</fullName>
    </recommendedName>
</protein>
<keyword evidence="1" id="KW-0175">Coiled coil</keyword>
<keyword evidence="4" id="KW-1185">Reference proteome</keyword>
<name>A0ABP1RG20_9HEXA</name>
<evidence type="ECO:0000313" key="4">
    <source>
        <dbReference type="Proteomes" id="UP001642540"/>
    </source>
</evidence>
<feature type="compositionally biased region" description="Polar residues" evidence="2">
    <location>
        <begin position="9"/>
        <end position="22"/>
    </location>
</feature>
<feature type="compositionally biased region" description="Gly residues" evidence="2">
    <location>
        <begin position="427"/>
        <end position="436"/>
    </location>
</feature>
<feature type="compositionally biased region" description="Polar residues" evidence="2">
    <location>
        <begin position="34"/>
        <end position="70"/>
    </location>
</feature>
<feature type="compositionally biased region" description="Basic and acidic residues" evidence="2">
    <location>
        <begin position="78"/>
        <end position="89"/>
    </location>
</feature>
<evidence type="ECO:0000313" key="3">
    <source>
        <dbReference type="EMBL" id="CAL8125276.1"/>
    </source>
</evidence>
<feature type="coiled-coil region" evidence="1">
    <location>
        <begin position="148"/>
        <end position="193"/>
    </location>
</feature>
<feature type="region of interest" description="Disordered" evidence="2">
    <location>
        <begin position="387"/>
        <end position="539"/>
    </location>
</feature>
<dbReference type="EMBL" id="CAXLJM020000069">
    <property type="protein sequence ID" value="CAL8125276.1"/>
    <property type="molecule type" value="Genomic_DNA"/>
</dbReference>
<comment type="caution">
    <text evidence="3">The sequence shown here is derived from an EMBL/GenBank/DDBJ whole genome shotgun (WGS) entry which is preliminary data.</text>
</comment>
<gene>
    <name evidence="3" type="ORF">ODALV1_LOCUS20912</name>
</gene>
<feature type="compositionally biased region" description="Basic and acidic residues" evidence="2">
    <location>
        <begin position="446"/>
        <end position="456"/>
    </location>
</feature>
<feature type="compositionally biased region" description="Basic and acidic residues" evidence="2">
    <location>
        <begin position="466"/>
        <end position="489"/>
    </location>
</feature>
<evidence type="ECO:0000256" key="2">
    <source>
        <dbReference type="SAM" id="MobiDB-lite"/>
    </source>
</evidence>
<sequence>MSREAYNLLKNNPPETSGTRRGTQFRKPVPTEQEVINPTTVNTEQIGNITQETRTVSEPVNSSPPLNQQTEEPEPEDSDKTPEGSKLQENDTEDSSESETETTTENRDKSWEIGDSFSDEFFELSPNSSPDRNATIVTPPVTMDLTMKAAIEKMIEDATKTLKDENRTLKIKLMSMETKCTNLETTLNTLTADPVTQIVKALTDLRLPNTSVSISPPTFNPRAMCADTYLNNLEIFMKGNHIRESDYLGVVKPYLSTEGQHWFTNNSSTIADWTTFRQKFEERFDDFMERDKREKHFHSKRQRLDDPTEEFIYETLELARSVYPGQPEEILVRHVQRALYPRLALAVGTDMKKTIQSLISACAIATESLVAEDKIYKRRIEVPFMTRTDKQIKTQPASSERKNEPGFSGNKSVQHSRDSSQNRDQGNGRGRGQQGGHRGRSRGRGRGGDRGRDRGGQRGSYRGKGRKYDDTNDTEKQDSGNKDKEDPKAVKPPKNPRKEDKPIICRKCREKNHHEKDCKARTGYAMGGMRSNSSNSSEN</sequence>
<evidence type="ECO:0000256" key="1">
    <source>
        <dbReference type="SAM" id="Coils"/>
    </source>
</evidence>
<feature type="region of interest" description="Disordered" evidence="2">
    <location>
        <begin position="1"/>
        <end position="112"/>
    </location>
</feature>
<accession>A0ABP1RG20</accession>
<proteinExistence type="predicted"/>